<dbReference type="Gramene" id="ONK69348">
    <property type="protein sequence ID" value="ONK69348"/>
    <property type="gene ID" value="A4U43_C05F21920"/>
</dbReference>
<keyword evidence="2" id="KW-0539">Nucleus</keyword>
<dbReference type="Proteomes" id="UP000243459">
    <property type="component" value="Chromosome 5"/>
</dbReference>
<dbReference type="InterPro" id="IPR012677">
    <property type="entry name" value="Nucleotide-bd_a/b_plait_sf"/>
</dbReference>
<dbReference type="PROSITE" id="PS50102">
    <property type="entry name" value="RRM"/>
    <property type="match status" value="1"/>
</dbReference>
<evidence type="ECO:0000256" key="1">
    <source>
        <dbReference type="ARBA" id="ARBA00004123"/>
    </source>
</evidence>
<feature type="transmembrane region" description="Helical" evidence="4">
    <location>
        <begin position="205"/>
        <end position="229"/>
    </location>
</feature>
<dbReference type="Gene3D" id="3.30.70.330">
    <property type="match status" value="2"/>
</dbReference>
<dbReference type="EMBL" id="CM007385">
    <property type="protein sequence ID" value="ONK69348.1"/>
    <property type="molecule type" value="Genomic_DNA"/>
</dbReference>
<keyword evidence="7" id="KW-1185">Reference proteome</keyword>
<dbReference type="GO" id="GO:0000785">
    <property type="term" value="C:chromatin"/>
    <property type="evidence" value="ECO:0007669"/>
    <property type="project" value="TreeGrafter"/>
</dbReference>
<protein>
    <recommendedName>
        <fullName evidence="5">RRM domain-containing protein</fullName>
    </recommendedName>
</protein>
<keyword evidence="4" id="KW-0812">Transmembrane</keyword>
<evidence type="ECO:0000256" key="4">
    <source>
        <dbReference type="SAM" id="Phobius"/>
    </source>
</evidence>
<keyword evidence="4" id="KW-0472">Membrane</keyword>
<gene>
    <name evidence="6" type="ORF">A4U43_C05F21920</name>
</gene>
<dbReference type="Pfam" id="PF00076">
    <property type="entry name" value="RRM_1"/>
    <property type="match status" value="1"/>
</dbReference>
<keyword evidence="4" id="KW-1133">Transmembrane helix</keyword>
<keyword evidence="3" id="KW-0694">RNA-binding</keyword>
<dbReference type="InterPro" id="IPR035979">
    <property type="entry name" value="RBD_domain_sf"/>
</dbReference>
<comment type="subcellular location">
    <subcellularLocation>
        <location evidence="1">Nucleus</location>
    </subcellularLocation>
</comment>
<dbReference type="GO" id="GO:0010468">
    <property type="term" value="P:regulation of gene expression"/>
    <property type="evidence" value="ECO:0007669"/>
    <property type="project" value="TreeGrafter"/>
</dbReference>
<evidence type="ECO:0000256" key="3">
    <source>
        <dbReference type="PROSITE-ProRule" id="PRU00176"/>
    </source>
</evidence>
<organism evidence="6 7">
    <name type="scientific">Asparagus officinalis</name>
    <name type="common">Garden asparagus</name>
    <dbReference type="NCBI Taxonomy" id="4686"/>
    <lineage>
        <taxon>Eukaryota</taxon>
        <taxon>Viridiplantae</taxon>
        <taxon>Streptophyta</taxon>
        <taxon>Embryophyta</taxon>
        <taxon>Tracheophyta</taxon>
        <taxon>Spermatophyta</taxon>
        <taxon>Magnoliopsida</taxon>
        <taxon>Liliopsida</taxon>
        <taxon>Asparagales</taxon>
        <taxon>Asparagaceae</taxon>
        <taxon>Asparagoideae</taxon>
        <taxon>Asparagus</taxon>
    </lineage>
</organism>
<dbReference type="InterPro" id="IPR000504">
    <property type="entry name" value="RRM_dom"/>
</dbReference>
<reference evidence="7" key="1">
    <citation type="journal article" date="2017" name="Nat. Commun.">
        <title>The asparagus genome sheds light on the origin and evolution of a young Y chromosome.</title>
        <authorList>
            <person name="Harkess A."/>
            <person name="Zhou J."/>
            <person name="Xu C."/>
            <person name="Bowers J.E."/>
            <person name="Van der Hulst R."/>
            <person name="Ayyampalayam S."/>
            <person name="Mercati F."/>
            <person name="Riccardi P."/>
            <person name="McKain M.R."/>
            <person name="Kakrana A."/>
            <person name="Tang H."/>
            <person name="Ray J."/>
            <person name="Groenendijk J."/>
            <person name="Arikit S."/>
            <person name="Mathioni S.M."/>
            <person name="Nakano M."/>
            <person name="Shan H."/>
            <person name="Telgmann-Rauber A."/>
            <person name="Kanno A."/>
            <person name="Yue Z."/>
            <person name="Chen H."/>
            <person name="Li W."/>
            <person name="Chen Y."/>
            <person name="Xu X."/>
            <person name="Zhang Y."/>
            <person name="Luo S."/>
            <person name="Chen H."/>
            <person name="Gao J."/>
            <person name="Mao Z."/>
            <person name="Pires J.C."/>
            <person name="Luo M."/>
            <person name="Kudrna D."/>
            <person name="Wing R.A."/>
            <person name="Meyers B.C."/>
            <person name="Yi K."/>
            <person name="Kong H."/>
            <person name="Lavrijsen P."/>
            <person name="Sunseri F."/>
            <person name="Falavigna A."/>
            <person name="Ye Y."/>
            <person name="Leebens-Mack J.H."/>
            <person name="Chen G."/>
        </authorList>
    </citation>
    <scope>NUCLEOTIDE SEQUENCE [LARGE SCALE GENOMIC DNA]</scope>
    <source>
        <strain evidence="7">cv. DH0086</strain>
    </source>
</reference>
<sequence>MISYADPSVVDKVIEGTHIFNNKQIIPDFLLKVWKVAGPFDHHTNQSRGFGFVVFNSEQAVGDLLRKGNMIHMSGSQDEIKRNIPKGSVQSDYFKTKKIFCLWNSTYMTDDEYQSFFSKHGKVLDHAIIRDPSTSQSRDFGFIGFDSIQIVDDLLAKGNMIDMAGSQIIGPMVFTVGTVVSLVVTEERHLLVTLVAMGHIMEVSMVGMALLRALIVMVFLALVVVMKLVPVKFMVEIKKERLHEIKGFQNKEDFCCGIPLTMTEDDNIIDLAGSQVEIGKAEPMKALKPGAFVFSSES</sequence>
<evidence type="ECO:0000259" key="5">
    <source>
        <dbReference type="PROSITE" id="PS50102"/>
    </source>
</evidence>
<proteinExistence type="predicted"/>
<dbReference type="GO" id="GO:0005654">
    <property type="term" value="C:nucleoplasm"/>
    <property type="evidence" value="ECO:0007669"/>
    <property type="project" value="TreeGrafter"/>
</dbReference>
<dbReference type="PANTHER" id="PTHR48033">
    <property type="entry name" value="RNA-BINDING (RRM/RBD/RNP MOTIFS) FAMILY PROTEIN"/>
    <property type="match status" value="1"/>
</dbReference>
<evidence type="ECO:0000313" key="7">
    <source>
        <dbReference type="Proteomes" id="UP000243459"/>
    </source>
</evidence>
<feature type="domain" description="RRM" evidence="5">
    <location>
        <begin position="97"/>
        <end position="187"/>
    </location>
</feature>
<name>A0A5P1ETH6_ASPOF</name>
<accession>A0A5P1ETH6</accession>
<dbReference type="PANTHER" id="PTHR48033:SF4">
    <property type="entry name" value="OS08G0320100 PROTEIN"/>
    <property type="match status" value="1"/>
</dbReference>
<evidence type="ECO:0000256" key="2">
    <source>
        <dbReference type="ARBA" id="ARBA00023242"/>
    </source>
</evidence>
<dbReference type="GO" id="GO:0003723">
    <property type="term" value="F:RNA binding"/>
    <property type="evidence" value="ECO:0007669"/>
    <property type="project" value="UniProtKB-UniRule"/>
</dbReference>
<evidence type="ECO:0000313" key="6">
    <source>
        <dbReference type="EMBL" id="ONK69348.1"/>
    </source>
</evidence>
<dbReference type="AlphaFoldDB" id="A0A5P1ETH6"/>
<dbReference type="SUPFAM" id="SSF54928">
    <property type="entry name" value="RNA-binding domain, RBD"/>
    <property type="match status" value="1"/>
</dbReference>